<feature type="region of interest" description="Disordered" evidence="11">
    <location>
        <begin position="1233"/>
        <end position="1253"/>
    </location>
</feature>
<evidence type="ECO:0000256" key="2">
    <source>
        <dbReference type="ARBA" id="ARBA00006432"/>
    </source>
</evidence>
<evidence type="ECO:0000259" key="12">
    <source>
        <dbReference type="PROSITE" id="PS50075"/>
    </source>
</evidence>
<evidence type="ECO:0000256" key="11">
    <source>
        <dbReference type="SAM" id="MobiDB-lite"/>
    </source>
</evidence>
<dbReference type="GO" id="GO:0006633">
    <property type="term" value="P:fatty acid biosynthetic process"/>
    <property type="evidence" value="ECO:0007669"/>
    <property type="project" value="TreeGrafter"/>
</dbReference>
<dbReference type="Gene3D" id="3.40.50.12780">
    <property type="entry name" value="N-terminal domain of ligase-like"/>
    <property type="match status" value="1"/>
</dbReference>
<dbReference type="FunFam" id="3.40.50.12780:FF:000013">
    <property type="entry name" value="Long-chain-fatty-acid--AMP ligase FadD32"/>
    <property type="match status" value="1"/>
</dbReference>
<comment type="similarity">
    <text evidence="3">Belongs to the acyl-CoA dehydrogenase family.</text>
</comment>
<evidence type="ECO:0000256" key="3">
    <source>
        <dbReference type="ARBA" id="ARBA00009347"/>
    </source>
</evidence>
<dbReference type="GO" id="GO:0016627">
    <property type="term" value="F:oxidoreductase activity, acting on the CH-CH group of donors"/>
    <property type="evidence" value="ECO:0007669"/>
    <property type="project" value="InterPro"/>
</dbReference>
<name>U7QJY4_9CYAN</name>
<dbReference type="EMBL" id="AUZM01000031">
    <property type="protein sequence ID" value="ERT06741.1"/>
    <property type="molecule type" value="Genomic_DNA"/>
</dbReference>
<gene>
    <name evidence="13" type="ORF">M595_3308</name>
</gene>
<dbReference type="SUPFAM" id="SSF47203">
    <property type="entry name" value="Acyl-CoA dehydrogenase C-terminal domain-like"/>
    <property type="match status" value="1"/>
</dbReference>
<comment type="cofactor">
    <cofactor evidence="1">
        <name>FAD</name>
        <dbReference type="ChEBI" id="CHEBI:57692"/>
    </cofactor>
</comment>
<dbReference type="InterPro" id="IPR009081">
    <property type="entry name" value="PP-bd_ACP"/>
</dbReference>
<dbReference type="GO" id="GO:0031177">
    <property type="term" value="F:phosphopantetheine binding"/>
    <property type="evidence" value="ECO:0007669"/>
    <property type="project" value="InterPro"/>
</dbReference>
<dbReference type="Gene3D" id="1.10.1200.10">
    <property type="entry name" value="ACP-like"/>
    <property type="match status" value="1"/>
</dbReference>
<protein>
    <submittedName>
        <fullName evidence="13">Acyl-CoA dehydrogenase, N-terminal domain protein</fullName>
    </submittedName>
</protein>
<keyword evidence="14" id="KW-1185">Reference proteome</keyword>
<dbReference type="PROSITE" id="PS50075">
    <property type="entry name" value="CARRIER"/>
    <property type="match status" value="1"/>
</dbReference>
<keyword evidence="6" id="KW-0436">Ligase</keyword>
<keyword evidence="5" id="KW-0597">Phosphoprotein</keyword>
<dbReference type="InterPro" id="IPR000873">
    <property type="entry name" value="AMP-dep_synth/lig_dom"/>
</dbReference>
<dbReference type="PROSITE" id="PS00012">
    <property type="entry name" value="PHOSPHOPANTETHEINE"/>
    <property type="match status" value="1"/>
</dbReference>
<evidence type="ECO:0000256" key="9">
    <source>
        <dbReference type="ARBA" id="ARBA00022832"/>
    </source>
</evidence>
<dbReference type="Gene3D" id="3.30.300.30">
    <property type="match status" value="1"/>
</dbReference>
<dbReference type="Pfam" id="PF23024">
    <property type="entry name" value="AMP-dom_DIP2-like"/>
    <property type="match status" value="1"/>
</dbReference>
<dbReference type="SUPFAM" id="SSF47336">
    <property type="entry name" value="ACP-like"/>
    <property type="match status" value="1"/>
</dbReference>
<dbReference type="InterPro" id="IPR036250">
    <property type="entry name" value="AcylCo_DH-like_C"/>
</dbReference>
<dbReference type="InterPro" id="IPR013786">
    <property type="entry name" value="AcylCoA_DH/ox_N"/>
</dbReference>
<dbReference type="Gene3D" id="1.10.540.10">
    <property type="entry name" value="Acyl-CoA dehydrogenase/oxidase, N-terminal domain"/>
    <property type="match status" value="1"/>
</dbReference>
<dbReference type="InterPro" id="IPR006162">
    <property type="entry name" value="Ppantetheine_attach_site"/>
</dbReference>
<dbReference type="GO" id="GO:0050660">
    <property type="term" value="F:flavin adenine dinucleotide binding"/>
    <property type="evidence" value="ECO:0007669"/>
    <property type="project" value="InterPro"/>
</dbReference>
<evidence type="ECO:0000256" key="4">
    <source>
        <dbReference type="ARBA" id="ARBA00022450"/>
    </source>
</evidence>
<dbReference type="Gene3D" id="1.20.140.10">
    <property type="entry name" value="Butyryl-CoA Dehydrogenase, subunit A, domain 3"/>
    <property type="match status" value="1"/>
</dbReference>
<dbReference type="SMART" id="SM01294">
    <property type="entry name" value="PKS_PP_betabranch"/>
    <property type="match status" value="1"/>
</dbReference>
<evidence type="ECO:0000256" key="7">
    <source>
        <dbReference type="ARBA" id="ARBA00022630"/>
    </source>
</evidence>
<keyword evidence="7" id="KW-0285">Flavoprotein</keyword>
<dbReference type="PANTHER" id="PTHR22754:SF32">
    <property type="entry name" value="DISCO-INTERACTING PROTEIN 2"/>
    <property type="match status" value="1"/>
</dbReference>
<sequence length="1280" mass="141953">MIELLESTVTNPAQATTLVELLKYRAASEGDRIGYIFLTDGETEEVRLSYAALDQQARTIAAQLQGLRGQRALLLYPPSLEYICALFGCFYAGVVAVPAYPPRRNSNLLRLQSIIADAQASVILTTTPLLENIQKLATNSVIATDNLTPNFSSQTELKITPETLAFLQYTSGSTGNPKGVMLTHSNLIHNSKIIHHCFEHTPNSRCVIWLPPYHDMGLIGGILQPFYGGFPVILMSPVHFLQKPIRWLQTISRYQATTSGAPNFAYELCLQKIKPEQLKTLDLSSWDVAFVGAEPIQAKTLENFAKTFASCGFRSEAFYPCYGLAEATLFVSGGKKSKPPIVQTVDSKKLGSNIIVESKNSSNAQKIISCGQVEFDYNLAIVQPESLTPCSEGEIGEIWLSGASLTQGYWKKTELTQQTFKAYLAVRPCGFESRQGTRTKTGEGPFLRTGDLGFIKNGELFVTGRLKEVIIIRGRNYYPQDIEQTVQQTDPGLRLGCGAAFGVEKEGEERLVIVQEVERTALKTLEVNHVIEKIIRAVSEQHQLQVYEVVFLKPGAIPKTTSGKIKRYACRTEYLEQTLTAINKYNLSFNQSDTKQNISTEKTDQLIQWLRTYANEQINSRLIDERRCIPPHIVLDFGNQGLLGMQVPSEYGGLGLNNIETLRILEQLGAIDTTLALFVGLNNILGIRPILKFGNNTLKAELLPKLATGRELAAFALTEPSAGSNPQAIESTATNNSGGWLLNGTKIWSGSAAWAGAINVFVKHPEAGGISGFVARRGTPGLRQGPEALTMGMRGMVQNAVYLNDVLVEKNSLLGEAGKGLSVAQDAMMYGRLAIAAASIGGMKRCAQLMLRYSQRRLISTGRLINNPFILSRLNQLTAEITAIETLVNRIAQLLDQGLFVPVEAYTVCKTAGPEFYWQAADDLVQILGGRGYIETNFAPQILRDARVLRIFEGPTETLNFFLGSRVLNNSQELEQFMSQTLGAPEVYQRLIDGAEKIRYRTSIESFSSLQTRQWISIKVGEIATLAILWATLQGGNSTSEVMQRSLNWTKLNFEQKLTQAISSTPDDAVVRKADETTDLIYSYIETIGDLEQTLAGEDLRVDEFLRKSNDNVALIKAEKNQQTEAITQSVSPRDYQQISWKSLSNLSQSKLIERLQDELIEWLSQKLKIPAHQIDPTHAFADYGIDSVMAVELAQDLEEKLGLYQPLEATIAWNFPTIKSLAQYLSNFKQEKQQETEKPKEKQQQKVKSTQNNLDLLSEVEMAQLLAQELAMKKGRSGQ</sequence>
<comment type="similarity">
    <text evidence="2">Belongs to the ATP-dependent AMP-binding enzyme family.</text>
</comment>
<dbReference type="GO" id="GO:0070566">
    <property type="term" value="F:adenylyltransferase activity"/>
    <property type="evidence" value="ECO:0007669"/>
    <property type="project" value="TreeGrafter"/>
</dbReference>
<dbReference type="PROSITE" id="PS00455">
    <property type="entry name" value="AMP_BINDING"/>
    <property type="match status" value="1"/>
</dbReference>
<dbReference type="PATRIC" id="fig|1348334.3.peg.3201"/>
<dbReference type="Pfam" id="PF02770">
    <property type="entry name" value="Acyl-CoA_dh_M"/>
    <property type="match status" value="1"/>
</dbReference>
<dbReference type="GO" id="GO:0071766">
    <property type="term" value="P:Actinobacterium-type cell wall biogenesis"/>
    <property type="evidence" value="ECO:0007669"/>
    <property type="project" value="UniProtKB-ARBA"/>
</dbReference>
<reference evidence="13 14" key="1">
    <citation type="journal article" date="2013" name="Front. Microbiol.">
        <title>Comparative genomic analyses of the cyanobacterium, Lyngbya aestuarii BL J, a powerful hydrogen producer.</title>
        <authorList>
            <person name="Kothari A."/>
            <person name="Vaughn M."/>
            <person name="Garcia-Pichel F."/>
        </authorList>
    </citation>
    <scope>NUCLEOTIDE SEQUENCE [LARGE SCALE GENOMIC DNA]</scope>
    <source>
        <strain evidence="13 14">BL J</strain>
    </source>
</reference>
<dbReference type="Gene3D" id="2.40.110.10">
    <property type="entry name" value="Butyryl-CoA Dehydrogenase, subunit A, domain 2"/>
    <property type="match status" value="1"/>
</dbReference>
<dbReference type="Pfam" id="PF00441">
    <property type="entry name" value="Acyl-CoA_dh_1"/>
    <property type="match status" value="1"/>
</dbReference>
<dbReference type="AlphaFoldDB" id="U7QJY4"/>
<dbReference type="InterPro" id="IPR006091">
    <property type="entry name" value="Acyl-CoA_Oxase/DH_mid-dom"/>
</dbReference>
<dbReference type="InterPro" id="IPR045851">
    <property type="entry name" value="AMP-bd_C_sf"/>
</dbReference>
<dbReference type="Pfam" id="PF00501">
    <property type="entry name" value="AMP-binding"/>
    <property type="match status" value="1"/>
</dbReference>
<feature type="domain" description="Carrier" evidence="12">
    <location>
        <begin position="1151"/>
        <end position="1230"/>
    </location>
</feature>
<dbReference type="RefSeq" id="WP_023067028.1">
    <property type="nucleotide sequence ID" value="NZ_AUZM01000031.1"/>
</dbReference>
<dbReference type="InterPro" id="IPR036736">
    <property type="entry name" value="ACP-like_sf"/>
</dbReference>
<dbReference type="SUPFAM" id="SSF56645">
    <property type="entry name" value="Acyl-CoA dehydrogenase NM domain-like"/>
    <property type="match status" value="1"/>
</dbReference>
<dbReference type="Pfam" id="PF02771">
    <property type="entry name" value="Acyl-CoA_dh_N"/>
    <property type="match status" value="1"/>
</dbReference>
<keyword evidence="8" id="KW-0274">FAD</keyword>
<evidence type="ECO:0000313" key="13">
    <source>
        <dbReference type="EMBL" id="ERT06741.1"/>
    </source>
</evidence>
<keyword evidence="4" id="KW-0596">Phosphopantetheine</keyword>
<accession>U7QJY4</accession>
<proteinExistence type="inferred from homology"/>
<dbReference type="InterPro" id="IPR025110">
    <property type="entry name" value="AMP-bd_C"/>
</dbReference>
<dbReference type="InterPro" id="IPR020845">
    <property type="entry name" value="AMP-binding_CS"/>
</dbReference>
<dbReference type="CDD" id="cd05931">
    <property type="entry name" value="FAAL"/>
    <property type="match status" value="1"/>
</dbReference>
<dbReference type="InterPro" id="IPR040097">
    <property type="entry name" value="FAAL/FAAC"/>
</dbReference>
<dbReference type="SUPFAM" id="SSF56801">
    <property type="entry name" value="Acetyl-CoA synthetase-like"/>
    <property type="match status" value="1"/>
</dbReference>
<dbReference type="GO" id="GO:0005886">
    <property type="term" value="C:plasma membrane"/>
    <property type="evidence" value="ECO:0007669"/>
    <property type="project" value="TreeGrafter"/>
</dbReference>
<dbReference type="InterPro" id="IPR046373">
    <property type="entry name" value="Acyl-CoA_Oxase/DH_mid-dom_sf"/>
</dbReference>
<dbReference type="InterPro" id="IPR009075">
    <property type="entry name" value="AcylCo_DH/oxidase_C"/>
</dbReference>
<dbReference type="OrthoDB" id="428071at2"/>
<dbReference type="Pfam" id="PF00550">
    <property type="entry name" value="PP-binding"/>
    <property type="match status" value="1"/>
</dbReference>
<dbReference type="InterPro" id="IPR009100">
    <property type="entry name" value="AcylCoA_DH/oxidase_NM_dom_sf"/>
</dbReference>
<dbReference type="PANTHER" id="PTHR22754">
    <property type="entry name" value="DISCO-INTERACTING PROTEIN 2 DIP2 -RELATED"/>
    <property type="match status" value="1"/>
</dbReference>
<evidence type="ECO:0000313" key="14">
    <source>
        <dbReference type="Proteomes" id="UP000017127"/>
    </source>
</evidence>
<evidence type="ECO:0000256" key="1">
    <source>
        <dbReference type="ARBA" id="ARBA00001974"/>
    </source>
</evidence>
<dbReference type="InterPro" id="IPR037069">
    <property type="entry name" value="AcylCoA_DH/ox_N_sf"/>
</dbReference>
<keyword evidence="10" id="KW-0443">Lipid metabolism</keyword>
<dbReference type="Proteomes" id="UP000017127">
    <property type="component" value="Unassembled WGS sequence"/>
</dbReference>
<evidence type="ECO:0000256" key="5">
    <source>
        <dbReference type="ARBA" id="ARBA00022553"/>
    </source>
</evidence>
<dbReference type="SMART" id="SM00823">
    <property type="entry name" value="PKS_PP"/>
    <property type="match status" value="1"/>
</dbReference>
<dbReference type="InterPro" id="IPR020806">
    <property type="entry name" value="PKS_PP-bd"/>
</dbReference>
<feature type="compositionally biased region" description="Basic and acidic residues" evidence="11">
    <location>
        <begin position="1233"/>
        <end position="1245"/>
    </location>
</feature>
<evidence type="ECO:0000256" key="8">
    <source>
        <dbReference type="ARBA" id="ARBA00022827"/>
    </source>
</evidence>
<organism evidence="13 14">
    <name type="scientific">Lyngbya aestuarii BL J</name>
    <dbReference type="NCBI Taxonomy" id="1348334"/>
    <lineage>
        <taxon>Bacteria</taxon>
        <taxon>Bacillati</taxon>
        <taxon>Cyanobacteriota</taxon>
        <taxon>Cyanophyceae</taxon>
        <taxon>Oscillatoriophycideae</taxon>
        <taxon>Oscillatoriales</taxon>
        <taxon>Microcoleaceae</taxon>
        <taxon>Lyngbya</taxon>
    </lineage>
</organism>
<dbReference type="GO" id="GO:0016874">
    <property type="term" value="F:ligase activity"/>
    <property type="evidence" value="ECO:0007669"/>
    <property type="project" value="UniProtKB-KW"/>
</dbReference>
<keyword evidence="9" id="KW-0276">Fatty acid metabolism</keyword>
<dbReference type="InterPro" id="IPR042099">
    <property type="entry name" value="ANL_N_sf"/>
</dbReference>
<evidence type="ECO:0000256" key="6">
    <source>
        <dbReference type="ARBA" id="ARBA00022598"/>
    </source>
</evidence>
<evidence type="ECO:0000256" key="10">
    <source>
        <dbReference type="ARBA" id="ARBA00023098"/>
    </source>
</evidence>
<comment type="caution">
    <text evidence="13">The sequence shown here is derived from an EMBL/GenBank/DDBJ whole genome shotgun (WGS) entry which is preliminary data.</text>
</comment>